<dbReference type="STRING" id="1227465.C463_00400"/>
<feature type="domain" description="Ribbon-helix-helix protein CopG" evidence="5">
    <location>
        <begin position="3"/>
        <end position="35"/>
    </location>
</feature>
<dbReference type="Proteomes" id="UP000011586">
    <property type="component" value="Unassembled WGS sequence"/>
</dbReference>
<evidence type="ECO:0000313" key="8">
    <source>
        <dbReference type="Proteomes" id="UP000011586"/>
    </source>
</evidence>
<dbReference type="InterPro" id="IPR050192">
    <property type="entry name" value="CopG/NikR_regulator"/>
</dbReference>
<keyword evidence="4" id="KW-0804">Transcription</keyword>
<dbReference type="Gene3D" id="1.10.1220.10">
    <property type="entry name" value="Met repressor-like"/>
    <property type="match status" value="1"/>
</dbReference>
<dbReference type="InterPro" id="IPR013321">
    <property type="entry name" value="Arc_rbn_hlx_hlx"/>
</dbReference>
<dbReference type="SUPFAM" id="SSF47598">
    <property type="entry name" value="Ribbon-helix-helix"/>
    <property type="match status" value="1"/>
</dbReference>
<dbReference type="GO" id="GO:0003677">
    <property type="term" value="F:DNA binding"/>
    <property type="evidence" value="ECO:0007669"/>
    <property type="project" value="UniProtKB-KW"/>
</dbReference>
<evidence type="ECO:0000256" key="3">
    <source>
        <dbReference type="ARBA" id="ARBA00023125"/>
    </source>
</evidence>
<proteinExistence type="inferred from homology"/>
<comment type="similarity">
    <text evidence="1">Belongs to the transcriptional regulatory CopG/NikR family.</text>
</comment>
<accession>M0ERM2</accession>
<dbReference type="Gene3D" id="3.30.70.1150">
    <property type="entry name" value="ACT-like. Chain A, domain 2"/>
    <property type="match status" value="1"/>
</dbReference>
<dbReference type="PATRIC" id="fig|1227465.4.peg.71"/>
<dbReference type="EMBL" id="AOJK01000003">
    <property type="protein sequence ID" value="ELZ49054.1"/>
    <property type="molecule type" value="Genomic_DNA"/>
</dbReference>
<keyword evidence="8" id="KW-1185">Reference proteome</keyword>
<evidence type="ECO:0000256" key="2">
    <source>
        <dbReference type="ARBA" id="ARBA00023015"/>
    </source>
</evidence>
<evidence type="ECO:0000256" key="1">
    <source>
        <dbReference type="ARBA" id="ARBA00008478"/>
    </source>
</evidence>
<dbReference type="GO" id="GO:0006355">
    <property type="term" value="P:regulation of DNA-templated transcription"/>
    <property type="evidence" value="ECO:0007669"/>
    <property type="project" value="InterPro"/>
</dbReference>
<dbReference type="PANTHER" id="PTHR34719">
    <property type="entry name" value="NICKEL-RESPONSIVE REGULATOR"/>
    <property type="match status" value="1"/>
</dbReference>
<dbReference type="Pfam" id="PF08753">
    <property type="entry name" value="NikR_C"/>
    <property type="match status" value="1"/>
</dbReference>
<name>M0ERM2_9EURY</name>
<evidence type="ECO:0000313" key="7">
    <source>
        <dbReference type="EMBL" id="ELZ49054.1"/>
    </source>
</evidence>
<protein>
    <submittedName>
        <fullName evidence="7">CopG family transcripitonal regulator</fullName>
    </submittedName>
</protein>
<gene>
    <name evidence="7" type="ORF">C463_00400</name>
</gene>
<keyword evidence="3" id="KW-0238">DNA-binding</keyword>
<comment type="caution">
    <text evidence="7">The sequence shown here is derived from an EMBL/GenBank/DDBJ whole genome shotgun (WGS) entry which is preliminary data.</text>
</comment>
<keyword evidence="2" id="KW-0805">Transcription regulation</keyword>
<reference evidence="7 8" key="1">
    <citation type="journal article" date="2014" name="PLoS Genet.">
        <title>Phylogenetically driven sequencing of extremely halophilic archaea reveals strategies for static and dynamic osmo-response.</title>
        <authorList>
            <person name="Becker E.A."/>
            <person name="Seitzer P.M."/>
            <person name="Tritt A."/>
            <person name="Larsen D."/>
            <person name="Krusor M."/>
            <person name="Yao A.I."/>
            <person name="Wu D."/>
            <person name="Madern D."/>
            <person name="Eisen J.A."/>
            <person name="Darling A.E."/>
            <person name="Facciotti M.T."/>
        </authorList>
    </citation>
    <scope>NUCLEOTIDE SEQUENCE [LARGE SCALE GENOMIC DNA]</scope>
    <source>
        <strain evidence="7 8">DSM 19288</strain>
    </source>
</reference>
<dbReference type="AlphaFoldDB" id="M0ERM2"/>
<evidence type="ECO:0000259" key="6">
    <source>
        <dbReference type="Pfam" id="PF08753"/>
    </source>
</evidence>
<dbReference type="InterPro" id="IPR027271">
    <property type="entry name" value="Acetolactate_synth/TF_NikR_C"/>
</dbReference>
<dbReference type="PANTHER" id="PTHR34719:SF3">
    <property type="entry name" value="NICKEL-RESPONSIVE REGULATOR-RELATED"/>
    <property type="match status" value="1"/>
</dbReference>
<evidence type="ECO:0000259" key="5">
    <source>
        <dbReference type="Pfam" id="PF01402"/>
    </source>
</evidence>
<sequence length="153" mass="17680">MAVVSVLIPEDLLERIDQFADDHGYTGRSEVLREASRKLMGEFEDKKLDGRELMGVVTVLFDYETTTVEAKMIHLRHEYKDTVASNFPTETRFLLIDYNGSDELCFVVRRIERLNLLTRLSRESVLSGISTWRQLFDRESGRFTPSEQGVCEP</sequence>
<evidence type="ECO:0000256" key="4">
    <source>
        <dbReference type="ARBA" id="ARBA00023163"/>
    </source>
</evidence>
<dbReference type="InterPro" id="IPR002145">
    <property type="entry name" value="CopG"/>
</dbReference>
<dbReference type="CDD" id="cd22231">
    <property type="entry name" value="RHH_NikR_HicB-like"/>
    <property type="match status" value="1"/>
</dbReference>
<dbReference type="InterPro" id="IPR014864">
    <property type="entry name" value="TF_NikR_Ni-bd_C"/>
</dbReference>
<dbReference type="Pfam" id="PF01402">
    <property type="entry name" value="RHH_1"/>
    <property type="match status" value="1"/>
</dbReference>
<dbReference type="InterPro" id="IPR010985">
    <property type="entry name" value="Ribbon_hlx_hlx"/>
</dbReference>
<feature type="domain" description="Transcription factor NikR nickel binding C-terminal" evidence="6">
    <location>
        <begin position="54"/>
        <end position="87"/>
    </location>
</feature>
<organism evidence="7 8">
    <name type="scientific">Halorubrum californiense DSM 19288</name>
    <dbReference type="NCBI Taxonomy" id="1227465"/>
    <lineage>
        <taxon>Archaea</taxon>
        <taxon>Methanobacteriati</taxon>
        <taxon>Methanobacteriota</taxon>
        <taxon>Stenosarchaea group</taxon>
        <taxon>Halobacteria</taxon>
        <taxon>Halobacteriales</taxon>
        <taxon>Haloferacaceae</taxon>
        <taxon>Halorubrum</taxon>
    </lineage>
</organism>